<dbReference type="PROSITE" id="PS50983">
    <property type="entry name" value="FE_B12_PBP"/>
    <property type="match status" value="1"/>
</dbReference>
<dbReference type="SUPFAM" id="SSF53807">
    <property type="entry name" value="Helical backbone' metal receptor"/>
    <property type="match status" value="1"/>
</dbReference>
<sequence length="239" mass="26291">MDLGLGERIVGLTEQDNCRPVLKKAVTVGFYIQPNLEKIAALKPDLVLFDVYPGQAETRRRLAGLGLKVESFEVRRLSDILAVTDRLGGLTGRIREAGRLNRRLKAQLERYRNPAGPGRPRVYLEVGHDPYFSAGRDSFLHELIELAGGRNIAGSLPGAYPRVDAEFIIAADPEVIILSGMDSGDARAVGRRPGWDRLSAVRSGRIHSGLGTHPLTTPSPRLILENLPVLHRILNSARR</sequence>
<dbReference type="Pfam" id="PF01497">
    <property type="entry name" value="Peripla_BP_2"/>
    <property type="match status" value="1"/>
</dbReference>
<organism evidence="3">
    <name type="scientific">candidate division TA06 bacterium ADurb.Bin417</name>
    <dbReference type="NCBI Taxonomy" id="1852828"/>
    <lineage>
        <taxon>Bacteria</taxon>
        <taxon>Bacteria division TA06</taxon>
    </lineage>
</organism>
<reference evidence="3" key="1">
    <citation type="submission" date="2017-02" db="EMBL/GenBank/DDBJ databases">
        <title>Delving into the versatile metabolic prowess of the omnipresent phylum Bacteroidetes.</title>
        <authorList>
            <person name="Nobu M.K."/>
            <person name="Mei R."/>
            <person name="Narihiro T."/>
            <person name="Kuroda K."/>
            <person name="Liu W.-T."/>
        </authorList>
    </citation>
    <scope>NUCLEOTIDE SEQUENCE</scope>
    <source>
        <strain evidence="3">ADurb.Bin417</strain>
    </source>
</reference>
<gene>
    <name evidence="3" type="primary">btuF</name>
    <name evidence="3" type="ORF">BWY73_01630</name>
</gene>
<accession>A0A1V5M794</accession>
<dbReference type="InterPro" id="IPR002491">
    <property type="entry name" value="ABC_transptr_periplasmic_BD"/>
</dbReference>
<evidence type="ECO:0000256" key="1">
    <source>
        <dbReference type="ARBA" id="ARBA00022729"/>
    </source>
</evidence>
<name>A0A1V5M794_UNCT6</name>
<evidence type="ECO:0000313" key="3">
    <source>
        <dbReference type="EMBL" id="OPZ88681.1"/>
    </source>
</evidence>
<dbReference type="Proteomes" id="UP000485484">
    <property type="component" value="Unassembled WGS sequence"/>
</dbReference>
<keyword evidence="1" id="KW-0732">Signal</keyword>
<dbReference type="NCBIfam" id="NF038402">
    <property type="entry name" value="TroA_like"/>
    <property type="match status" value="1"/>
</dbReference>
<dbReference type="InterPro" id="IPR050902">
    <property type="entry name" value="ABC_Transporter_SBP"/>
</dbReference>
<comment type="caution">
    <text evidence="3">The sequence shown here is derived from an EMBL/GenBank/DDBJ whole genome shotgun (WGS) entry which is preliminary data.</text>
</comment>
<dbReference type="EMBL" id="MWAK01000469">
    <property type="protein sequence ID" value="OPZ88681.1"/>
    <property type="molecule type" value="Genomic_DNA"/>
</dbReference>
<evidence type="ECO:0000259" key="2">
    <source>
        <dbReference type="PROSITE" id="PS50983"/>
    </source>
</evidence>
<proteinExistence type="predicted"/>
<dbReference type="AlphaFoldDB" id="A0A1V5M794"/>
<dbReference type="GO" id="GO:0071281">
    <property type="term" value="P:cellular response to iron ion"/>
    <property type="evidence" value="ECO:0007669"/>
    <property type="project" value="TreeGrafter"/>
</dbReference>
<dbReference type="PANTHER" id="PTHR30535:SF34">
    <property type="entry name" value="MOLYBDATE-BINDING PROTEIN MOLA"/>
    <property type="match status" value="1"/>
</dbReference>
<dbReference type="InterPro" id="IPR054828">
    <property type="entry name" value="Vit_B12_bind_prot"/>
</dbReference>
<dbReference type="Gene3D" id="3.40.50.1980">
    <property type="entry name" value="Nitrogenase molybdenum iron protein domain"/>
    <property type="match status" value="2"/>
</dbReference>
<feature type="domain" description="Fe/B12 periplasmic-binding" evidence="2">
    <location>
        <begin position="1"/>
        <end position="238"/>
    </location>
</feature>
<dbReference type="PANTHER" id="PTHR30535">
    <property type="entry name" value="VITAMIN B12-BINDING PROTEIN"/>
    <property type="match status" value="1"/>
</dbReference>
<protein>
    <submittedName>
        <fullName evidence="3">Vitamin B12-binding protein</fullName>
    </submittedName>
</protein>